<dbReference type="Pfam" id="PF00400">
    <property type="entry name" value="WD40"/>
    <property type="match status" value="6"/>
</dbReference>
<comment type="caution">
    <text evidence="4">The sequence shown here is derived from an EMBL/GenBank/DDBJ whole genome shotgun (WGS) entry which is preliminary data.</text>
</comment>
<accession>A0A7C8I0K5</accession>
<keyword evidence="2" id="KW-0677">Repeat</keyword>
<evidence type="ECO:0000256" key="3">
    <source>
        <dbReference type="PROSITE-ProRule" id="PRU00221"/>
    </source>
</evidence>
<dbReference type="PRINTS" id="PR00320">
    <property type="entry name" value="GPROTEINBRPT"/>
</dbReference>
<protein>
    <submittedName>
        <fullName evidence="4">WD40-repeat-containing domain protein</fullName>
    </submittedName>
</protein>
<dbReference type="PROSITE" id="PS50082">
    <property type="entry name" value="WD_REPEATS_2"/>
    <property type="match status" value="5"/>
</dbReference>
<evidence type="ECO:0000313" key="4">
    <source>
        <dbReference type="EMBL" id="KAF2864632.1"/>
    </source>
</evidence>
<dbReference type="PROSITE" id="PS00678">
    <property type="entry name" value="WD_REPEATS_1"/>
    <property type="match status" value="3"/>
</dbReference>
<reference evidence="4 5" key="1">
    <citation type="submission" date="2020-01" db="EMBL/GenBank/DDBJ databases">
        <authorList>
            <consortium name="DOE Joint Genome Institute"/>
            <person name="Haridas S."/>
            <person name="Albert R."/>
            <person name="Binder M."/>
            <person name="Bloem J."/>
            <person name="Labutti K."/>
            <person name="Salamov A."/>
            <person name="Andreopoulos B."/>
            <person name="Baker S.E."/>
            <person name="Barry K."/>
            <person name="Bills G."/>
            <person name="Bluhm B.H."/>
            <person name="Cannon C."/>
            <person name="Castanera R."/>
            <person name="Culley D.E."/>
            <person name="Daum C."/>
            <person name="Ezra D."/>
            <person name="Gonzalez J.B."/>
            <person name="Henrissat B."/>
            <person name="Kuo A."/>
            <person name="Liang C."/>
            <person name="Lipzen A."/>
            <person name="Lutzoni F."/>
            <person name="Magnuson J."/>
            <person name="Mondo S."/>
            <person name="Nolan M."/>
            <person name="Ohm R."/>
            <person name="Pangilinan J."/>
            <person name="Park H.-J.H."/>
            <person name="Ramirez L."/>
            <person name="Alfaro M."/>
            <person name="Sun H."/>
            <person name="Tritt A."/>
            <person name="Yoshinaga Y."/>
            <person name="Zwiers L.-H.L."/>
            <person name="Turgeon B.G."/>
            <person name="Goodwin S.B."/>
            <person name="Spatafora J.W."/>
            <person name="Crous P.W."/>
            <person name="Grigoriev I.V."/>
        </authorList>
    </citation>
    <scope>NUCLEOTIDE SEQUENCE [LARGE SCALE GENOMIC DNA]</scope>
    <source>
        <strain evidence="4 5">CBS 611.86</strain>
    </source>
</reference>
<dbReference type="InterPro" id="IPR019775">
    <property type="entry name" value="WD40_repeat_CS"/>
</dbReference>
<dbReference type="SMART" id="SM00320">
    <property type="entry name" value="WD40"/>
    <property type="match status" value="5"/>
</dbReference>
<dbReference type="OrthoDB" id="538223at2759"/>
<organism evidence="4 5">
    <name type="scientific">Massariosphaeria phaeospora</name>
    <dbReference type="NCBI Taxonomy" id="100035"/>
    <lineage>
        <taxon>Eukaryota</taxon>
        <taxon>Fungi</taxon>
        <taxon>Dikarya</taxon>
        <taxon>Ascomycota</taxon>
        <taxon>Pezizomycotina</taxon>
        <taxon>Dothideomycetes</taxon>
        <taxon>Pleosporomycetidae</taxon>
        <taxon>Pleosporales</taxon>
        <taxon>Pleosporales incertae sedis</taxon>
        <taxon>Massariosphaeria</taxon>
    </lineage>
</organism>
<dbReference type="CDD" id="cd00200">
    <property type="entry name" value="WD40"/>
    <property type="match status" value="1"/>
</dbReference>
<feature type="non-terminal residue" evidence="4">
    <location>
        <position position="1"/>
    </location>
</feature>
<dbReference type="InterPro" id="IPR015943">
    <property type="entry name" value="WD40/YVTN_repeat-like_dom_sf"/>
</dbReference>
<feature type="repeat" description="WD" evidence="3">
    <location>
        <begin position="150"/>
        <end position="191"/>
    </location>
</feature>
<dbReference type="Proteomes" id="UP000481861">
    <property type="component" value="Unassembled WGS sequence"/>
</dbReference>
<feature type="repeat" description="WD" evidence="3">
    <location>
        <begin position="108"/>
        <end position="149"/>
    </location>
</feature>
<dbReference type="Gene3D" id="2.130.10.10">
    <property type="entry name" value="YVTN repeat-like/Quinoprotein amine dehydrogenase"/>
    <property type="match status" value="3"/>
</dbReference>
<dbReference type="PROSITE" id="PS50294">
    <property type="entry name" value="WD_REPEATS_REGION"/>
    <property type="match status" value="4"/>
</dbReference>
<evidence type="ECO:0000256" key="2">
    <source>
        <dbReference type="ARBA" id="ARBA00022737"/>
    </source>
</evidence>
<proteinExistence type="predicted"/>
<feature type="repeat" description="WD" evidence="3">
    <location>
        <begin position="75"/>
        <end position="107"/>
    </location>
</feature>
<gene>
    <name evidence="4" type="ORF">BDV95DRAFT_509066</name>
</gene>
<keyword evidence="1 3" id="KW-0853">WD repeat</keyword>
<evidence type="ECO:0000256" key="1">
    <source>
        <dbReference type="ARBA" id="ARBA00022574"/>
    </source>
</evidence>
<dbReference type="SUPFAM" id="SSF50978">
    <property type="entry name" value="WD40 repeat-like"/>
    <property type="match status" value="1"/>
</dbReference>
<dbReference type="InterPro" id="IPR020472">
    <property type="entry name" value="WD40_PAC1"/>
</dbReference>
<dbReference type="AlphaFoldDB" id="A0A7C8I0K5"/>
<dbReference type="InterPro" id="IPR036322">
    <property type="entry name" value="WD40_repeat_dom_sf"/>
</dbReference>
<feature type="repeat" description="WD" evidence="3">
    <location>
        <begin position="192"/>
        <end position="221"/>
    </location>
</feature>
<dbReference type="EMBL" id="JAADJZ010000043">
    <property type="protein sequence ID" value="KAF2864632.1"/>
    <property type="molecule type" value="Genomic_DNA"/>
</dbReference>
<dbReference type="InterPro" id="IPR001680">
    <property type="entry name" value="WD40_rpt"/>
</dbReference>
<keyword evidence="5" id="KW-1185">Reference proteome</keyword>
<dbReference type="InterPro" id="IPR050349">
    <property type="entry name" value="WD_LIS1/nudF_dynein_reg"/>
</dbReference>
<sequence length="291" mass="30917">SHAVASFLHDASRFVLRFVSVLAEAPLQIYSSALLFSPWTSIVREVPQTIEVLSGRDADWDACRSVLEGHSGGGAVVFSPDGQLVASASEDSTVRMWETATGQCRSVLEGHSNWVSAVVFSLDGQLVASASYDSTVRVWETATGQCRSVLEGHSEGVSAVMFSPDGQLVASASYDSTVRVWETATGQCRSVLEGHSEGVSAVMFSPDGQLVASASYDSTVRCGRQRRTVPQRAGGPFRGQHGGVSPNGQLVASASYDSTVRVWETATEQCRSVLEGHSEEVSAVVFSPDGH</sequence>
<feature type="repeat" description="WD" evidence="3">
    <location>
        <begin position="245"/>
        <end position="273"/>
    </location>
</feature>
<dbReference type="PANTHER" id="PTHR44129">
    <property type="entry name" value="WD REPEAT-CONTAINING PROTEIN POP1"/>
    <property type="match status" value="1"/>
</dbReference>
<name>A0A7C8I0K5_9PLEO</name>
<evidence type="ECO:0000313" key="5">
    <source>
        <dbReference type="Proteomes" id="UP000481861"/>
    </source>
</evidence>